<feature type="transmembrane region" description="Helical" evidence="6">
    <location>
        <begin position="212"/>
        <end position="234"/>
    </location>
</feature>
<dbReference type="PANTHER" id="PTHR30482:SF10">
    <property type="entry name" value="HIGH-AFFINITY BRANCHED-CHAIN AMINO ACID TRANSPORT PROTEIN BRAE"/>
    <property type="match status" value="1"/>
</dbReference>
<feature type="transmembrane region" description="Helical" evidence="6">
    <location>
        <begin position="162"/>
        <end position="181"/>
    </location>
</feature>
<feature type="transmembrane region" description="Helical" evidence="6">
    <location>
        <begin position="59"/>
        <end position="80"/>
    </location>
</feature>
<name>A0A840IDK1_9ACTN</name>
<accession>A0A840IDK1</accession>
<sequence>MPRGILPRGTAFWSALFLLALYLPAVTDFGDAFLNTCVLFGVYAALNLMWALVMGTAGIYSFATLAIAGISGYGAGYAAIELSLPWPAMLAAGAIVGVVVGLLVALPALRLRGVYFALLTFGLVELARSFVVQSKPLGLAQGLYGAPTFAPESLSAVGSGMVRYYAALALVIVALIVYAALDRGRVGTLLRTARGSEPFARGLGIGVVRIRLVVIVVSSAMIGFTGACYLAFFGGISPTIFSFDTLLLLFAMMVVGGIGSARGVLLGTALLLFIDQQFLDAGALRLIAAGVVMLVVTLVTSDGLAGLPAQLRERRAATGSLPTQTEMIR</sequence>
<dbReference type="Pfam" id="PF02653">
    <property type="entry name" value="BPD_transp_2"/>
    <property type="match status" value="1"/>
</dbReference>
<evidence type="ECO:0000256" key="2">
    <source>
        <dbReference type="ARBA" id="ARBA00022475"/>
    </source>
</evidence>
<feature type="transmembrane region" description="Helical" evidence="6">
    <location>
        <begin position="9"/>
        <end position="26"/>
    </location>
</feature>
<organism evidence="7 8">
    <name type="scientific">Conexibacter arvalis</name>
    <dbReference type="NCBI Taxonomy" id="912552"/>
    <lineage>
        <taxon>Bacteria</taxon>
        <taxon>Bacillati</taxon>
        <taxon>Actinomycetota</taxon>
        <taxon>Thermoleophilia</taxon>
        <taxon>Solirubrobacterales</taxon>
        <taxon>Conexibacteraceae</taxon>
        <taxon>Conexibacter</taxon>
    </lineage>
</organism>
<evidence type="ECO:0000256" key="3">
    <source>
        <dbReference type="ARBA" id="ARBA00022692"/>
    </source>
</evidence>
<evidence type="ECO:0000313" key="8">
    <source>
        <dbReference type="Proteomes" id="UP000585272"/>
    </source>
</evidence>
<dbReference type="PANTHER" id="PTHR30482">
    <property type="entry name" value="HIGH-AFFINITY BRANCHED-CHAIN AMINO ACID TRANSPORT SYSTEM PERMEASE"/>
    <property type="match status" value="1"/>
</dbReference>
<feature type="transmembrane region" description="Helical" evidence="6">
    <location>
        <begin position="246"/>
        <end position="274"/>
    </location>
</feature>
<keyword evidence="5 6" id="KW-0472">Membrane</keyword>
<dbReference type="EMBL" id="JACHNU010000003">
    <property type="protein sequence ID" value="MBB4663037.1"/>
    <property type="molecule type" value="Genomic_DNA"/>
</dbReference>
<protein>
    <submittedName>
        <fullName evidence="7">ABC-type branched-subunit amino acid transport system permease subunit</fullName>
    </submittedName>
</protein>
<comment type="caution">
    <text evidence="7">The sequence shown here is derived from an EMBL/GenBank/DDBJ whole genome shotgun (WGS) entry which is preliminary data.</text>
</comment>
<keyword evidence="3 6" id="KW-0812">Transmembrane</keyword>
<dbReference type="Proteomes" id="UP000585272">
    <property type="component" value="Unassembled WGS sequence"/>
</dbReference>
<dbReference type="GO" id="GO:0015658">
    <property type="term" value="F:branched-chain amino acid transmembrane transporter activity"/>
    <property type="evidence" value="ECO:0007669"/>
    <property type="project" value="InterPro"/>
</dbReference>
<evidence type="ECO:0000313" key="7">
    <source>
        <dbReference type="EMBL" id="MBB4663037.1"/>
    </source>
</evidence>
<dbReference type="GO" id="GO:0005886">
    <property type="term" value="C:plasma membrane"/>
    <property type="evidence" value="ECO:0007669"/>
    <property type="project" value="UniProtKB-SubCell"/>
</dbReference>
<keyword evidence="2" id="KW-1003">Cell membrane</keyword>
<dbReference type="CDD" id="cd06581">
    <property type="entry name" value="TM_PBP1_LivM_like"/>
    <property type="match status" value="1"/>
</dbReference>
<evidence type="ECO:0000256" key="4">
    <source>
        <dbReference type="ARBA" id="ARBA00022989"/>
    </source>
</evidence>
<feature type="transmembrane region" description="Helical" evidence="6">
    <location>
        <begin position="286"/>
        <end position="305"/>
    </location>
</feature>
<feature type="transmembrane region" description="Helical" evidence="6">
    <location>
        <begin position="113"/>
        <end position="131"/>
    </location>
</feature>
<keyword evidence="4 6" id="KW-1133">Transmembrane helix</keyword>
<feature type="transmembrane region" description="Helical" evidence="6">
    <location>
        <begin position="86"/>
        <end position="106"/>
    </location>
</feature>
<dbReference type="InterPro" id="IPR001851">
    <property type="entry name" value="ABC_transp_permease"/>
</dbReference>
<comment type="subcellular location">
    <subcellularLocation>
        <location evidence="1">Cell membrane</location>
        <topology evidence="1">Multi-pass membrane protein</topology>
    </subcellularLocation>
</comment>
<evidence type="ECO:0000256" key="1">
    <source>
        <dbReference type="ARBA" id="ARBA00004651"/>
    </source>
</evidence>
<keyword evidence="8" id="KW-1185">Reference proteome</keyword>
<dbReference type="InterPro" id="IPR043428">
    <property type="entry name" value="LivM-like"/>
</dbReference>
<reference evidence="7 8" key="1">
    <citation type="submission" date="2020-08" db="EMBL/GenBank/DDBJ databases">
        <title>Genomic Encyclopedia of Archaeal and Bacterial Type Strains, Phase II (KMG-II): from individual species to whole genera.</title>
        <authorList>
            <person name="Goeker M."/>
        </authorList>
    </citation>
    <scope>NUCLEOTIDE SEQUENCE [LARGE SCALE GENOMIC DNA]</scope>
    <source>
        <strain evidence="7 8">DSM 23288</strain>
    </source>
</reference>
<gene>
    <name evidence="7" type="ORF">BDZ31_002626</name>
</gene>
<proteinExistence type="predicted"/>
<evidence type="ECO:0000256" key="6">
    <source>
        <dbReference type="SAM" id="Phobius"/>
    </source>
</evidence>
<evidence type="ECO:0000256" key="5">
    <source>
        <dbReference type="ARBA" id="ARBA00023136"/>
    </source>
</evidence>
<dbReference type="RefSeq" id="WP_183342727.1">
    <property type="nucleotide sequence ID" value="NZ_JACHNU010000003.1"/>
</dbReference>
<feature type="transmembrane region" description="Helical" evidence="6">
    <location>
        <begin position="32"/>
        <end position="52"/>
    </location>
</feature>
<dbReference type="AlphaFoldDB" id="A0A840IDK1"/>